<name>A0A1R3L7T9_ASPOF</name>
<evidence type="ECO:0000313" key="4">
    <source>
        <dbReference type="EMBL" id="ONK55676.1"/>
    </source>
</evidence>
<keyword evidence="2" id="KW-0805">Transcription regulation</keyword>
<dbReference type="FunFam" id="1.25.70.10:FF:000001">
    <property type="entry name" value="Mitochondrial transcription termination factor-like"/>
    <property type="match status" value="1"/>
</dbReference>
<sequence>MVTFLHRIRNSIKFLFNYKQGPISITTHLRFISKTPDEPIKDQSLSTISYLINSCGLSPQSALSAANKIQLKATENADSILNLFKSHGFTDTQITKLITKSPALLLSNVEKTLKPKIDFFVDSGLSSTELASLACIDTNVFWSSLQNRLKPNFELLSSMVRNKKKLVVSFCRSSRLLSNNLDANFLPNTRILHFCGVPPTNIAKLITLFPRVLMNETERFSTNVECIKKFGFDPSTYLFVQGVYVISGTTPLTWERKLGVYKSLGWSEGEIVSAFTKCPGCMLLAEKKIRQMIDFYVKRLHWKSCYLVGNPRFLSFSLEKRVLPRSRVLSVLSSKRLIRRYPCVHYGAFLINEDKFYNKYVRNYVDQAPEVLEAYKGNLEFVESEGGPSTGQGS</sequence>
<keyword evidence="2" id="KW-0806">Transcription termination</keyword>
<dbReference type="Gramene" id="ONK55676">
    <property type="protein sequence ID" value="ONK55676"/>
    <property type="gene ID" value="A4U43_UnF290"/>
</dbReference>
<keyword evidence="5" id="KW-1185">Reference proteome</keyword>
<keyword evidence="2" id="KW-0804">Transcription</keyword>
<evidence type="ECO:0000256" key="2">
    <source>
        <dbReference type="ARBA" id="ARBA00022472"/>
    </source>
</evidence>
<organism evidence="4 5">
    <name type="scientific">Asparagus officinalis</name>
    <name type="common">Garden asparagus</name>
    <dbReference type="NCBI Taxonomy" id="4686"/>
    <lineage>
        <taxon>Eukaryota</taxon>
        <taxon>Viridiplantae</taxon>
        <taxon>Streptophyta</taxon>
        <taxon>Embryophyta</taxon>
        <taxon>Tracheophyta</taxon>
        <taxon>Spermatophyta</taxon>
        <taxon>Magnoliopsida</taxon>
        <taxon>Liliopsida</taxon>
        <taxon>Asparagales</taxon>
        <taxon>Asparagaceae</taxon>
        <taxon>Asparagoideae</taxon>
        <taxon>Asparagus</taxon>
    </lineage>
</organism>
<dbReference type="InterPro" id="IPR003690">
    <property type="entry name" value="MTERF"/>
</dbReference>
<dbReference type="GO" id="GO:0006353">
    <property type="term" value="P:DNA-templated transcription termination"/>
    <property type="evidence" value="ECO:0007669"/>
    <property type="project" value="UniProtKB-KW"/>
</dbReference>
<proteinExistence type="inferred from homology"/>
<dbReference type="SMART" id="SM00733">
    <property type="entry name" value="Mterf"/>
    <property type="match status" value="5"/>
</dbReference>
<accession>A0A1R3L7T9</accession>
<evidence type="ECO:0000313" key="5">
    <source>
        <dbReference type="Proteomes" id="UP000243459"/>
    </source>
</evidence>
<dbReference type="Gene3D" id="1.25.70.10">
    <property type="entry name" value="Transcription termination factor 3, mitochondrial"/>
    <property type="match status" value="1"/>
</dbReference>
<evidence type="ECO:0000256" key="3">
    <source>
        <dbReference type="ARBA" id="ARBA00022946"/>
    </source>
</evidence>
<dbReference type="OMA" id="IAYKCEI"/>
<dbReference type="AlphaFoldDB" id="A0A1R3L7T9"/>
<dbReference type="EMBL" id="KV863318">
    <property type="protein sequence ID" value="ONK55676.1"/>
    <property type="molecule type" value="Genomic_DNA"/>
</dbReference>
<gene>
    <name evidence="4" type="ORF">A4U43_UnF290</name>
</gene>
<reference evidence="5" key="1">
    <citation type="journal article" date="2017" name="Nat. Commun.">
        <title>The asparagus genome sheds light on the origin and evolution of a young Y chromosome.</title>
        <authorList>
            <person name="Harkess A."/>
            <person name="Zhou J."/>
            <person name="Xu C."/>
            <person name="Bowers J.E."/>
            <person name="Van der Hulst R."/>
            <person name="Ayyampalayam S."/>
            <person name="Mercati F."/>
            <person name="Riccardi P."/>
            <person name="McKain M.R."/>
            <person name="Kakrana A."/>
            <person name="Tang H."/>
            <person name="Ray J."/>
            <person name="Groenendijk J."/>
            <person name="Arikit S."/>
            <person name="Mathioni S.M."/>
            <person name="Nakano M."/>
            <person name="Shan H."/>
            <person name="Telgmann-Rauber A."/>
            <person name="Kanno A."/>
            <person name="Yue Z."/>
            <person name="Chen H."/>
            <person name="Li W."/>
            <person name="Chen Y."/>
            <person name="Xu X."/>
            <person name="Zhang Y."/>
            <person name="Luo S."/>
            <person name="Chen H."/>
            <person name="Gao J."/>
            <person name="Mao Z."/>
            <person name="Pires J.C."/>
            <person name="Luo M."/>
            <person name="Kudrna D."/>
            <person name="Wing R.A."/>
            <person name="Meyers B.C."/>
            <person name="Yi K."/>
            <person name="Kong H."/>
            <person name="Lavrijsen P."/>
            <person name="Sunseri F."/>
            <person name="Falavigna A."/>
            <person name="Ye Y."/>
            <person name="Leebens-Mack J.H."/>
            <person name="Chen G."/>
        </authorList>
    </citation>
    <scope>NUCLEOTIDE SEQUENCE [LARGE SCALE GENOMIC DNA]</scope>
    <source>
        <strain evidence="5">cv. DH0086</strain>
    </source>
</reference>
<dbReference type="PANTHER" id="PTHR13068">
    <property type="entry name" value="CGI-12 PROTEIN-RELATED"/>
    <property type="match status" value="1"/>
</dbReference>
<keyword evidence="3" id="KW-0809">Transit peptide</keyword>
<dbReference type="InterPro" id="IPR038538">
    <property type="entry name" value="MTERF_sf"/>
</dbReference>
<dbReference type="Pfam" id="PF02536">
    <property type="entry name" value="mTERF"/>
    <property type="match status" value="1"/>
</dbReference>
<comment type="similarity">
    <text evidence="1">Belongs to the mTERF family.</text>
</comment>
<protein>
    <submittedName>
        <fullName evidence="4">Uncharacterized protein</fullName>
    </submittedName>
</protein>
<evidence type="ECO:0000256" key="1">
    <source>
        <dbReference type="ARBA" id="ARBA00007692"/>
    </source>
</evidence>
<dbReference type="PANTHER" id="PTHR13068:SF236">
    <property type="entry name" value="OS02G0749800 PROTEIN"/>
    <property type="match status" value="1"/>
</dbReference>
<dbReference type="GO" id="GO:0003676">
    <property type="term" value="F:nucleic acid binding"/>
    <property type="evidence" value="ECO:0007669"/>
    <property type="project" value="InterPro"/>
</dbReference>
<dbReference type="Proteomes" id="UP000243459">
    <property type="component" value="Unassembled WGS sequence"/>
</dbReference>